<feature type="binding site" evidence="7">
    <location>
        <begin position="73"/>
        <end position="74"/>
    </location>
    <ligand>
        <name>substrate</name>
    </ligand>
</feature>
<keyword evidence="9" id="KW-1185">Reference proteome</keyword>
<dbReference type="InterPro" id="IPR001920">
    <property type="entry name" value="Asp/Glu_race"/>
</dbReference>
<dbReference type="PROSITE" id="PS00924">
    <property type="entry name" value="ASP_GLU_RACEMASE_2"/>
    <property type="match status" value="1"/>
</dbReference>
<dbReference type="GO" id="GO:0008881">
    <property type="term" value="F:glutamate racemase activity"/>
    <property type="evidence" value="ECO:0007669"/>
    <property type="project" value="UniProtKB-UniRule"/>
</dbReference>
<dbReference type="SUPFAM" id="SSF53681">
    <property type="entry name" value="Aspartate/glutamate racemase"/>
    <property type="match status" value="2"/>
</dbReference>
<evidence type="ECO:0000256" key="4">
    <source>
        <dbReference type="ARBA" id="ARBA00022984"/>
    </source>
</evidence>
<dbReference type="AlphaFoldDB" id="A0A926EXQ7"/>
<proteinExistence type="inferred from homology"/>
<dbReference type="InterPro" id="IPR015942">
    <property type="entry name" value="Asp/Glu/hydantoin_racemase"/>
</dbReference>
<dbReference type="Proteomes" id="UP000601171">
    <property type="component" value="Unassembled WGS sequence"/>
</dbReference>
<keyword evidence="5 7" id="KW-0413">Isomerase</keyword>
<keyword evidence="3 7" id="KW-0133">Cell shape</keyword>
<feature type="active site" description="Proton donor/acceptor" evidence="7">
    <location>
        <position position="182"/>
    </location>
</feature>
<accession>A0A926EXQ7</accession>
<evidence type="ECO:0000256" key="7">
    <source>
        <dbReference type="HAMAP-Rule" id="MF_00258"/>
    </source>
</evidence>
<gene>
    <name evidence="7 8" type="primary">murI</name>
    <name evidence="8" type="ORF">H8707_14925</name>
</gene>
<dbReference type="NCBIfam" id="TIGR00067">
    <property type="entry name" value="glut_race"/>
    <property type="match status" value="1"/>
</dbReference>
<keyword evidence="6 7" id="KW-0961">Cell wall biogenesis/degradation</keyword>
<keyword evidence="4 7" id="KW-0573">Peptidoglycan synthesis</keyword>
<evidence type="ECO:0000256" key="2">
    <source>
        <dbReference type="ARBA" id="ARBA00013090"/>
    </source>
</evidence>
<feature type="binding site" evidence="7">
    <location>
        <begin position="183"/>
        <end position="184"/>
    </location>
    <ligand>
        <name>substrate</name>
    </ligand>
</feature>
<reference evidence="8" key="1">
    <citation type="submission" date="2020-08" db="EMBL/GenBank/DDBJ databases">
        <title>Genome public.</title>
        <authorList>
            <person name="Liu C."/>
            <person name="Sun Q."/>
        </authorList>
    </citation>
    <scope>NUCLEOTIDE SEQUENCE</scope>
    <source>
        <strain evidence="8">BX21</strain>
    </source>
</reference>
<evidence type="ECO:0000256" key="1">
    <source>
        <dbReference type="ARBA" id="ARBA00001602"/>
    </source>
</evidence>
<evidence type="ECO:0000256" key="6">
    <source>
        <dbReference type="ARBA" id="ARBA00023316"/>
    </source>
</evidence>
<feature type="binding site" evidence="7">
    <location>
        <begin position="9"/>
        <end position="10"/>
    </location>
    <ligand>
        <name>substrate</name>
    </ligand>
</feature>
<comment type="pathway">
    <text evidence="7">Cell wall biogenesis; peptidoglycan biosynthesis.</text>
</comment>
<evidence type="ECO:0000313" key="9">
    <source>
        <dbReference type="Proteomes" id="UP000601171"/>
    </source>
</evidence>
<name>A0A926EXQ7_9FIRM</name>
<dbReference type="RefSeq" id="WP_262430973.1">
    <property type="nucleotide sequence ID" value="NZ_JACRTG010000034.1"/>
</dbReference>
<feature type="active site" description="Proton donor/acceptor" evidence="7">
    <location>
        <position position="72"/>
    </location>
</feature>
<dbReference type="HAMAP" id="MF_00258">
    <property type="entry name" value="Glu_racemase"/>
    <property type="match status" value="1"/>
</dbReference>
<dbReference type="InterPro" id="IPR033134">
    <property type="entry name" value="Asp/Glu_racemase_AS_2"/>
</dbReference>
<comment type="function">
    <text evidence="7">Provides the (R)-glutamate required for cell wall biosynthesis.</text>
</comment>
<sequence length="260" mass="29089">MNRCIGVLDSGIGGLTVVKELQKQLPGEDILYFGDNKNCPYGNRSGEDILALTMNMLEFMKQNNVKAVAIACNTISTLIDYYKDKFDFSIIDITKPTIDYIINMNIYDIAILGTEFTIKTGKYEKLLHEKNPNIRVINEGSKLLAGLIDSGKFDSPETREVVKSHIDNLMKKGNADNLVLACTHFPIIEDVFLDISPQLNIINPAFQQAKAISEYLSSNNLLNDKKEGELDIYTSGDTKIYSNVIERLNLKNVNSIKNSP</sequence>
<dbReference type="InterPro" id="IPR004391">
    <property type="entry name" value="Glu_race"/>
</dbReference>
<comment type="catalytic activity">
    <reaction evidence="1 7">
        <text>L-glutamate = D-glutamate</text>
        <dbReference type="Rhea" id="RHEA:12813"/>
        <dbReference type="ChEBI" id="CHEBI:29985"/>
        <dbReference type="ChEBI" id="CHEBI:29986"/>
        <dbReference type="EC" id="5.1.1.3"/>
    </reaction>
</comment>
<comment type="similarity">
    <text evidence="7">Belongs to the aspartate/glutamate racemases family.</text>
</comment>
<dbReference type="GO" id="GO:0009252">
    <property type="term" value="P:peptidoglycan biosynthetic process"/>
    <property type="evidence" value="ECO:0007669"/>
    <property type="project" value="UniProtKB-UniRule"/>
</dbReference>
<protein>
    <recommendedName>
        <fullName evidence="2 7">Glutamate racemase</fullName>
        <ecNumber evidence="2 7">5.1.1.3</ecNumber>
    </recommendedName>
</protein>
<dbReference type="GO" id="GO:0071555">
    <property type="term" value="P:cell wall organization"/>
    <property type="evidence" value="ECO:0007669"/>
    <property type="project" value="UniProtKB-KW"/>
</dbReference>
<dbReference type="Pfam" id="PF01177">
    <property type="entry name" value="Asp_Glu_race"/>
    <property type="match status" value="1"/>
</dbReference>
<dbReference type="PANTHER" id="PTHR21198">
    <property type="entry name" value="GLUTAMATE RACEMASE"/>
    <property type="match status" value="1"/>
</dbReference>
<dbReference type="EMBL" id="JACRTG010000034">
    <property type="protein sequence ID" value="MBC8589506.1"/>
    <property type="molecule type" value="Genomic_DNA"/>
</dbReference>
<dbReference type="GO" id="GO:0008360">
    <property type="term" value="P:regulation of cell shape"/>
    <property type="evidence" value="ECO:0007669"/>
    <property type="project" value="UniProtKB-KW"/>
</dbReference>
<evidence type="ECO:0000256" key="3">
    <source>
        <dbReference type="ARBA" id="ARBA00022960"/>
    </source>
</evidence>
<comment type="caution">
    <text evidence="8">The sequence shown here is derived from an EMBL/GenBank/DDBJ whole genome shotgun (WGS) entry which is preliminary data.</text>
</comment>
<dbReference type="Gene3D" id="3.40.50.1860">
    <property type="match status" value="2"/>
</dbReference>
<organism evidence="8 9">
    <name type="scientific">Paratissierella segnis</name>
    <dbReference type="NCBI Taxonomy" id="2763679"/>
    <lineage>
        <taxon>Bacteria</taxon>
        <taxon>Bacillati</taxon>
        <taxon>Bacillota</taxon>
        <taxon>Tissierellia</taxon>
        <taxon>Tissierellales</taxon>
        <taxon>Tissierellaceae</taxon>
        <taxon>Paratissierella</taxon>
    </lineage>
</organism>
<feature type="binding site" evidence="7">
    <location>
        <begin position="41"/>
        <end position="42"/>
    </location>
    <ligand>
        <name>substrate</name>
    </ligand>
</feature>
<dbReference type="PANTHER" id="PTHR21198:SF3">
    <property type="entry name" value="GLUTAMATE RACEMASE"/>
    <property type="match status" value="1"/>
</dbReference>
<evidence type="ECO:0000313" key="8">
    <source>
        <dbReference type="EMBL" id="MBC8589506.1"/>
    </source>
</evidence>
<evidence type="ECO:0000256" key="5">
    <source>
        <dbReference type="ARBA" id="ARBA00023235"/>
    </source>
</evidence>
<dbReference type="EC" id="5.1.1.3" evidence="2 7"/>